<reference evidence="2" key="2">
    <citation type="submission" date="2013-04" db="EMBL/GenBank/DDBJ databases">
        <title>Genomic mechanisms accounting for the adaptation to parasitism in nematode-trapping fungi.</title>
        <authorList>
            <person name="Ahren D.G."/>
        </authorList>
    </citation>
    <scope>NUCLEOTIDE SEQUENCE [LARGE SCALE GENOMIC DNA]</scope>
    <source>
        <strain evidence="2">CBS 200.50</strain>
    </source>
</reference>
<evidence type="ECO:0000313" key="1">
    <source>
        <dbReference type="EMBL" id="EPS38534.1"/>
    </source>
</evidence>
<dbReference type="InterPro" id="IPR036389">
    <property type="entry name" value="RNase_III_sf"/>
</dbReference>
<dbReference type="OrthoDB" id="5365195at2759"/>
<dbReference type="HOGENOM" id="CLU_983595_0_0_1"/>
<organism evidence="1 2">
    <name type="scientific">Dactylellina haptotyla (strain CBS 200.50)</name>
    <name type="common">Nematode-trapping fungus</name>
    <name type="synonym">Monacrosporium haptotylum</name>
    <dbReference type="NCBI Taxonomy" id="1284197"/>
    <lineage>
        <taxon>Eukaryota</taxon>
        <taxon>Fungi</taxon>
        <taxon>Dikarya</taxon>
        <taxon>Ascomycota</taxon>
        <taxon>Pezizomycotina</taxon>
        <taxon>Orbiliomycetes</taxon>
        <taxon>Orbiliales</taxon>
        <taxon>Orbiliaceae</taxon>
        <taxon>Dactylellina</taxon>
    </lineage>
</organism>
<dbReference type="EMBL" id="AQGS01000539">
    <property type="protein sequence ID" value="EPS38534.1"/>
    <property type="molecule type" value="Genomic_DNA"/>
</dbReference>
<gene>
    <name evidence="1" type="ORF">H072_7661</name>
</gene>
<dbReference type="Proteomes" id="UP000015100">
    <property type="component" value="Unassembled WGS sequence"/>
</dbReference>
<dbReference type="GO" id="GO:0006396">
    <property type="term" value="P:RNA processing"/>
    <property type="evidence" value="ECO:0007669"/>
    <property type="project" value="InterPro"/>
</dbReference>
<dbReference type="Gene3D" id="1.10.1520.10">
    <property type="entry name" value="Ribonuclease III domain"/>
    <property type="match status" value="1"/>
</dbReference>
<name>S8A6R0_DACHA</name>
<protein>
    <submittedName>
        <fullName evidence="1">Uncharacterized protein</fullName>
    </submittedName>
</protein>
<dbReference type="SUPFAM" id="SSF69065">
    <property type="entry name" value="RNase III domain-like"/>
    <property type="match status" value="1"/>
</dbReference>
<dbReference type="GO" id="GO:0004525">
    <property type="term" value="F:ribonuclease III activity"/>
    <property type="evidence" value="ECO:0007669"/>
    <property type="project" value="InterPro"/>
</dbReference>
<sequence>MELNPYILPPVGDPNYRPVHQIPPTLRYDSRTDCVLRLPTPETLPPLPLIDPPLYNRVFMASWVPWVSNLGEYSRNDLQVWGDEVFEWMIQCVLHQEYGYLVRDYFDGMHEAKVLKNLMCDDQIRYFSYLYDFDSRLLPKGTFTVLEKSKNLHDSFYAYIGAVETCRGPKITLKWLRDLIKPILEYYVSDITDTWPKNVYHDTTVAWERDIQGEYLHPDFQIGQVDYELFDCTWMARQENQALCGDHVEDICVGMLKVCFRNIIALLPHHSEDFDEDADVEAE</sequence>
<dbReference type="OMA" id="HVEDICV"/>
<reference evidence="1 2" key="1">
    <citation type="journal article" date="2013" name="PLoS Genet.">
        <title>Genomic mechanisms accounting for the adaptation to parasitism in nematode-trapping fungi.</title>
        <authorList>
            <person name="Meerupati T."/>
            <person name="Andersson K.M."/>
            <person name="Friman E."/>
            <person name="Kumar D."/>
            <person name="Tunlid A."/>
            <person name="Ahren D."/>
        </authorList>
    </citation>
    <scope>NUCLEOTIDE SEQUENCE [LARGE SCALE GENOMIC DNA]</scope>
    <source>
        <strain evidence="1 2">CBS 200.50</strain>
    </source>
</reference>
<accession>S8A6R0</accession>
<keyword evidence="2" id="KW-1185">Reference proteome</keyword>
<dbReference type="AlphaFoldDB" id="S8A6R0"/>
<proteinExistence type="predicted"/>
<comment type="caution">
    <text evidence="1">The sequence shown here is derived from an EMBL/GenBank/DDBJ whole genome shotgun (WGS) entry which is preliminary data.</text>
</comment>
<evidence type="ECO:0000313" key="2">
    <source>
        <dbReference type="Proteomes" id="UP000015100"/>
    </source>
</evidence>